<evidence type="ECO:0008006" key="3">
    <source>
        <dbReference type="Google" id="ProtNLM"/>
    </source>
</evidence>
<accession>A0ABX1S0T0</accession>
<sequence length="268" mass="31096">MTHALRLTIIFSIFMLFFGGKKHQKQSPMSITRGLKPAIAAFTNLEQKLIIKVAKKLENNGFPIDQLTRIHLKKRIINDKDYYSYNEITFFINPAIYKQNEFNWGIENIGIAWEDPSVIRTPDGGIEFETGYKTKPENLVMTLYRLQDSYNYAPLLKNHNLILNKINDVLITNPLEEAKDFTSKGLFELIKNYLVILIADNENAGLYEMTIRRMDHDLIDFKHYNGLIEQYCLKININTSKVEILDKFDPTFFPTPVAPIPSKPFNKN</sequence>
<proteinExistence type="predicted"/>
<comment type="caution">
    <text evidence="1">The sequence shown here is derived from an EMBL/GenBank/DDBJ whole genome shotgun (WGS) entry which is preliminary data.</text>
</comment>
<reference evidence="1 2" key="1">
    <citation type="submission" date="2020-04" db="EMBL/GenBank/DDBJ databases">
        <title>A Flavivirga sp. nov.</title>
        <authorList>
            <person name="Sun X."/>
        </authorList>
    </citation>
    <scope>NUCLEOTIDE SEQUENCE [LARGE SCALE GENOMIC DNA]</scope>
    <source>
        <strain evidence="1 2">Y03</strain>
    </source>
</reference>
<dbReference type="EMBL" id="JABBHF010000012">
    <property type="protein sequence ID" value="NMH89432.1"/>
    <property type="molecule type" value="Genomic_DNA"/>
</dbReference>
<evidence type="ECO:0000313" key="2">
    <source>
        <dbReference type="Proteomes" id="UP000746690"/>
    </source>
</evidence>
<protein>
    <recommendedName>
        <fullName evidence="3">DUF1571 domain-containing protein</fullName>
    </recommendedName>
</protein>
<name>A0ABX1S0T0_9FLAO</name>
<gene>
    <name evidence="1" type="ORF">HHX25_18115</name>
</gene>
<dbReference type="RefSeq" id="WP_169676425.1">
    <property type="nucleotide sequence ID" value="NZ_JABBHF010000012.1"/>
</dbReference>
<organism evidence="1 2">
    <name type="scientific">Flavivirga algicola</name>
    <dbReference type="NCBI Taxonomy" id="2729136"/>
    <lineage>
        <taxon>Bacteria</taxon>
        <taxon>Pseudomonadati</taxon>
        <taxon>Bacteroidota</taxon>
        <taxon>Flavobacteriia</taxon>
        <taxon>Flavobacteriales</taxon>
        <taxon>Flavobacteriaceae</taxon>
        <taxon>Flavivirga</taxon>
    </lineage>
</organism>
<keyword evidence="2" id="KW-1185">Reference proteome</keyword>
<dbReference type="Proteomes" id="UP000746690">
    <property type="component" value="Unassembled WGS sequence"/>
</dbReference>
<evidence type="ECO:0000313" key="1">
    <source>
        <dbReference type="EMBL" id="NMH89432.1"/>
    </source>
</evidence>